<feature type="coiled-coil region" evidence="1">
    <location>
        <begin position="103"/>
        <end position="137"/>
    </location>
</feature>
<dbReference type="AlphaFoldDB" id="A0A428U6X3"/>
<dbReference type="Proteomes" id="UP000287144">
    <property type="component" value="Unassembled WGS sequence"/>
</dbReference>
<reference evidence="2 3" key="1">
    <citation type="submission" date="2017-06" db="EMBL/GenBank/DDBJ databases">
        <title>Comparative genomic analysis of Ambrosia Fusariam Clade fungi.</title>
        <authorList>
            <person name="Stajich J.E."/>
            <person name="Carrillo J."/>
            <person name="Kijimoto T."/>
            <person name="Eskalen A."/>
            <person name="O'Donnell K."/>
            <person name="Kasson M."/>
        </authorList>
    </citation>
    <scope>NUCLEOTIDE SEQUENCE [LARGE SCALE GENOMIC DNA]</scope>
    <source>
        <strain evidence="2 3">NRRL62579</strain>
    </source>
</reference>
<accession>A0A428U6X3</accession>
<evidence type="ECO:0000256" key="1">
    <source>
        <dbReference type="SAM" id="Coils"/>
    </source>
</evidence>
<dbReference type="EMBL" id="NKCK01000025">
    <property type="protein sequence ID" value="RSM10069.1"/>
    <property type="molecule type" value="Genomic_DNA"/>
</dbReference>
<comment type="caution">
    <text evidence="2">The sequence shown here is derived from an EMBL/GenBank/DDBJ whole genome shotgun (WGS) entry which is preliminary data.</text>
</comment>
<keyword evidence="1" id="KW-0175">Coiled coil</keyword>
<keyword evidence="3" id="KW-1185">Reference proteome</keyword>
<organism evidence="2 3">
    <name type="scientific">Fusarium oligoseptatum</name>
    <dbReference type="NCBI Taxonomy" id="2604345"/>
    <lineage>
        <taxon>Eukaryota</taxon>
        <taxon>Fungi</taxon>
        <taxon>Dikarya</taxon>
        <taxon>Ascomycota</taxon>
        <taxon>Pezizomycotina</taxon>
        <taxon>Sordariomycetes</taxon>
        <taxon>Hypocreomycetidae</taxon>
        <taxon>Hypocreales</taxon>
        <taxon>Nectriaceae</taxon>
        <taxon>Fusarium</taxon>
        <taxon>Fusarium solani species complex</taxon>
    </lineage>
</organism>
<proteinExistence type="predicted"/>
<feature type="coiled-coil region" evidence="1">
    <location>
        <begin position="28"/>
        <end position="55"/>
    </location>
</feature>
<name>A0A428U6X3_9HYPO</name>
<gene>
    <name evidence="2" type="ORF">CEP52_003812</name>
</gene>
<evidence type="ECO:0000313" key="2">
    <source>
        <dbReference type="EMBL" id="RSM10069.1"/>
    </source>
</evidence>
<evidence type="ECO:0000313" key="3">
    <source>
        <dbReference type="Proteomes" id="UP000287144"/>
    </source>
</evidence>
<sequence>MESIERLFQLFPNDQITTQVTTATRVLIKGIIEDAERTKKEAEQVKAEYQRRLDRLDPDSGTFQSQLNTMQSTVEEALMAELEQVADTNADVQSQIQERQAFERQAQEPIKNLEREVDRLESELQVSQQEGDEALLQVKCLEQPQSREERSRTAERSLRDVLLVCAAVPEPAHRPDRANAGPWCREKSCPAADVSWSHAKHQEASG</sequence>
<protein>
    <submittedName>
        <fullName evidence="2">Uncharacterized protein</fullName>
    </submittedName>
</protein>